<reference evidence="3" key="1">
    <citation type="journal article" date="2019" name="Int. J. Syst. Evol. Microbiol.">
        <title>The Global Catalogue of Microorganisms (GCM) 10K type strain sequencing project: providing services to taxonomists for standard genome sequencing and annotation.</title>
        <authorList>
            <consortium name="The Broad Institute Genomics Platform"/>
            <consortium name="The Broad Institute Genome Sequencing Center for Infectious Disease"/>
            <person name="Wu L."/>
            <person name="Ma J."/>
        </authorList>
    </citation>
    <scope>NUCLEOTIDE SEQUENCE [LARGE SCALE GENOMIC DNA]</scope>
    <source>
        <strain evidence="3">CGMCC 1.12859</strain>
    </source>
</reference>
<name>A0ABW2FXI4_9ACTN</name>
<dbReference type="Proteomes" id="UP001596435">
    <property type="component" value="Unassembled WGS sequence"/>
</dbReference>
<feature type="signal peptide" evidence="1">
    <location>
        <begin position="1"/>
        <end position="19"/>
    </location>
</feature>
<keyword evidence="3" id="KW-1185">Reference proteome</keyword>
<organism evidence="2 3">
    <name type="scientific">Kitasatospora paranensis</name>
    <dbReference type="NCBI Taxonomy" id="258053"/>
    <lineage>
        <taxon>Bacteria</taxon>
        <taxon>Bacillati</taxon>
        <taxon>Actinomycetota</taxon>
        <taxon>Actinomycetes</taxon>
        <taxon>Kitasatosporales</taxon>
        <taxon>Streptomycetaceae</taxon>
        <taxon>Kitasatospora</taxon>
    </lineage>
</organism>
<proteinExistence type="predicted"/>
<dbReference type="EMBL" id="JBHTAJ010000025">
    <property type="protein sequence ID" value="MFC7180973.1"/>
    <property type="molecule type" value="Genomic_DNA"/>
</dbReference>
<accession>A0ABW2FXI4</accession>
<comment type="caution">
    <text evidence="2">The sequence shown here is derived from an EMBL/GenBank/DDBJ whole genome shotgun (WGS) entry which is preliminary data.</text>
</comment>
<keyword evidence="1" id="KW-0732">Signal</keyword>
<gene>
    <name evidence="2" type="ORF">ACFQMG_15555</name>
</gene>
<evidence type="ECO:0008006" key="4">
    <source>
        <dbReference type="Google" id="ProtNLM"/>
    </source>
</evidence>
<sequence length="287" mass="28754">MRRPVRVAALVATGAALLAATGCSGGGGPAAPALTPPALGSTTPPPSGRAGMLQLPLSAYGLNGEQSARQQQAVRALTADCMHRAGYAAFTGDDAFDGGSGRVSDVNAMPGGAFGYLPASVAAVQGFHAVRLAAAPDPPRAPSSSAERTAAENCVRTALSALPAADGAGGELVTRLFGESAAATAKDTRVVDATRAWEACMKASGFADATPDGMVERYRGPGAAGRDELAAAEADAACTGSSNLAGVWFAVIAGYQRQQIAANQERLAAYQHRIADQAAGFARILGG</sequence>
<dbReference type="RefSeq" id="WP_345706680.1">
    <property type="nucleotide sequence ID" value="NZ_BAABKV010000001.1"/>
</dbReference>
<evidence type="ECO:0000313" key="2">
    <source>
        <dbReference type="EMBL" id="MFC7180973.1"/>
    </source>
</evidence>
<feature type="chain" id="PRO_5045928810" description="Lipoprotein" evidence="1">
    <location>
        <begin position="20"/>
        <end position="287"/>
    </location>
</feature>
<evidence type="ECO:0000256" key="1">
    <source>
        <dbReference type="SAM" id="SignalP"/>
    </source>
</evidence>
<protein>
    <recommendedName>
        <fullName evidence="4">Lipoprotein</fullName>
    </recommendedName>
</protein>
<evidence type="ECO:0000313" key="3">
    <source>
        <dbReference type="Proteomes" id="UP001596435"/>
    </source>
</evidence>
<dbReference type="PROSITE" id="PS51257">
    <property type="entry name" value="PROKAR_LIPOPROTEIN"/>
    <property type="match status" value="1"/>
</dbReference>